<evidence type="ECO:0000256" key="2">
    <source>
        <dbReference type="SAM" id="SignalP"/>
    </source>
</evidence>
<dbReference type="EMBL" id="CAXKWB010015121">
    <property type="protein sequence ID" value="CAL4112728.1"/>
    <property type="molecule type" value="Genomic_DNA"/>
</dbReference>
<feature type="compositionally biased region" description="Polar residues" evidence="1">
    <location>
        <begin position="158"/>
        <end position="177"/>
    </location>
</feature>
<dbReference type="AlphaFoldDB" id="A0AAV2R365"/>
<feature type="non-terminal residue" evidence="3">
    <location>
        <position position="1"/>
    </location>
</feature>
<comment type="caution">
    <text evidence="3">The sequence shown here is derived from an EMBL/GenBank/DDBJ whole genome shotgun (WGS) entry which is preliminary data.</text>
</comment>
<feature type="region of interest" description="Disordered" evidence="1">
    <location>
        <begin position="157"/>
        <end position="197"/>
    </location>
</feature>
<name>A0AAV2R365_MEGNR</name>
<protein>
    <submittedName>
        <fullName evidence="3">Uncharacterized protein</fullName>
    </submittedName>
</protein>
<feature type="chain" id="PRO_5043562058" evidence="2">
    <location>
        <begin position="32"/>
        <end position="197"/>
    </location>
</feature>
<evidence type="ECO:0000313" key="3">
    <source>
        <dbReference type="EMBL" id="CAL4112728.1"/>
    </source>
</evidence>
<keyword evidence="2" id="KW-0732">Signal</keyword>
<sequence>LVSDLQVRAMAGQVLVIVALCAVLAAAPCQADADAQLLYNLDGSPRLEIINTGVAGQSLQGRYSYQAPGGTLVWVQYPINHQGYVPWTPAEYTYSVGHNPAQNVNLPAIRPEAAIHSPGHNPAQNVNLPAIQPEAIVHSPVSSNNYQSYVQPQVEVSRGSQRYTQPEAISTGSQRFTQPEEASGESQSFTLLEELTR</sequence>
<organism evidence="3 4">
    <name type="scientific">Meganyctiphanes norvegica</name>
    <name type="common">Northern krill</name>
    <name type="synonym">Thysanopoda norvegica</name>
    <dbReference type="NCBI Taxonomy" id="48144"/>
    <lineage>
        <taxon>Eukaryota</taxon>
        <taxon>Metazoa</taxon>
        <taxon>Ecdysozoa</taxon>
        <taxon>Arthropoda</taxon>
        <taxon>Crustacea</taxon>
        <taxon>Multicrustacea</taxon>
        <taxon>Malacostraca</taxon>
        <taxon>Eumalacostraca</taxon>
        <taxon>Eucarida</taxon>
        <taxon>Euphausiacea</taxon>
        <taxon>Euphausiidae</taxon>
        <taxon>Meganyctiphanes</taxon>
    </lineage>
</organism>
<evidence type="ECO:0000313" key="4">
    <source>
        <dbReference type="Proteomes" id="UP001497623"/>
    </source>
</evidence>
<accession>A0AAV2R365</accession>
<keyword evidence="4" id="KW-1185">Reference proteome</keyword>
<proteinExistence type="predicted"/>
<dbReference type="Proteomes" id="UP001497623">
    <property type="component" value="Unassembled WGS sequence"/>
</dbReference>
<evidence type="ECO:0000256" key="1">
    <source>
        <dbReference type="SAM" id="MobiDB-lite"/>
    </source>
</evidence>
<reference evidence="3 4" key="1">
    <citation type="submission" date="2024-05" db="EMBL/GenBank/DDBJ databases">
        <authorList>
            <person name="Wallberg A."/>
        </authorList>
    </citation>
    <scope>NUCLEOTIDE SEQUENCE [LARGE SCALE GENOMIC DNA]</scope>
</reference>
<gene>
    <name evidence="3" type="ORF">MNOR_LOCUS19962</name>
</gene>
<feature type="signal peptide" evidence="2">
    <location>
        <begin position="1"/>
        <end position="31"/>
    </location>
</feature>